<feature type="compositionally biased region" description="Polar residues" evidence="6">
    <location>
        <begin position="1"/>
        <end position="17"/>
    </location>
</feature>
<keyword evidence="3" id="KW-0158">Chromosome</keyword>
<name>A0A9W8Y967_9PLEO</name>
<keyword evidence="4" id="KW-0539">Nucleus</keyword>
<dbReference type="InterPro" id="IPR036570">
    <property type="entry name" value="HORMA_dom_sf"/>
</dbReference>
<dbReference type="EMBL" id="JAPEUY010000007">
    <property type="protein sequence ID" value="KAJ4371553.1"/>
    <property type="molecule type" value="Genomic_DNA"/>
</dbReference>
<evidence type="ECO:0000259" key="7">
    <source>
        <dbReference type="PROSITE" id="PS50815"/>
    </source>
</evidence>
<dbReference type="InterPro" id="IPR013083">
    <property type="entry name" value="Znf_RING/FYVE/PHD"/>
</dbReference>
<evidence type="ECO:0000256" key="4">
    <source>
        <dbReference type="ARBA" id="ARBA00023242"/>
    </source>
</evidence>
<evidence type="ECO:0000313" key="9">
    <source>
        <dbReference type="Proteomes" id="UP001140560"/>
    </source>
</evidence>
<accession>A0A9W8Y967</accession>
<dbReference type="InterPro" id="IPR011011">
    <property type="entry name" value="Znf_FYVE_PHD"/>
</dbReference>
<dbReference type="GO" id="GO:0005694">
    <property type="term" value="C:chromosome"/>
    <property type="evidence" value="ECO:0007669"/>
    <property type="project" value="UniProtKB-SubCell"/>
</dbReference>
<feature type="region of interest" description="Disordered" evidence="6">
    <location>
        <begin position="1"/>
        <end position="22"/>
    </location>
</feature>
<evidence type="ECO:0000256" key="3">
    <source>
        <dbReference type="ARBA" id="ARBA00022454"/>
    </source>
</evidence>
<feature type="compositionally biased region" description="Basic and acidic residues" evidence="6">
    <location>
        <begin position="624"/>
        <end position="637"/>
    </location>
</feature>
<dbReference type="GO" id="GO:0007130">
    <property type="term" value="P:synaptonemal complex assembly"/>
    <property type="evidence" value="ECO:0007669"/>
    <property type="project" value="TreeGrafter"/>
</dbReference>
<dbReference type="Pfam" id="PF02301">
    <property type="entry name" value="HORMA"/>
    <property type="match status" value="1"/>
</dbReference>
<feature type="region of interest" description="Disordered" evidence="6">
    <location>
        <begin position="588"/>
        <end position="644"/>
    </location>
</feature>
<evidence type="ECO:0000256" key="2">
    <source>
        <dbReference type="ARBA" id="ARBA00004286"/>
    </source>
</evidence>
<feature type="compositionally biased region" description="Low complexity" evidence="6">
    <location>
        <begin position="336"/>
        <end position="354"/>
    </location>
</feature>
<evidence type="ECO:0000256" key="5">
    <source>
        <dbReference type="ARBA" id="ARBA00023254"/>
    </source>
</evidence>
<feature type="region of interest" description="Disordered" evidence="6">
    <location>
        <begin position="329"/>
        <end position="389"/>
    </location>
</feature>
<reference evidence="8" key="1">
    <citation type="submission" date="2022-10" db="EMBL/GenBank/DDBJ databases">
        <title>Tapping the CABI collections for fungal endophytes: first genome assemblies for Collariella, Neodidymelliopsis, Ascochyta clinopodiicola, Didymella pomorum, Didymosphaeria variabile, Neocosmospora piperis and Neocucurbitaria cava.</title>
        <authorList>
            <person name="Hill R."/>
        </authorList>
    </citation>
    <scope>NUCLEOTIDE SEQUENCE</scope>
    <source>
        <strain evidence="8">IMI 356814</strain>
    </source>
</reference>
<dbReference type="GO" id="GO:0051598">
    <property type="term" value="P:meiotic recombination checkpoint signaling"/>
    <property type="evidence" value="ECO:0007669"/>
    <property type="project" value="TreeGrafter"/>
</dbReference>
<dbReference type="GO" id="GO:0005634">
    <property type="term" value="C:nucleus"/>
    <property type="evidence" value="ECO:0007669"/>
    <property type="project" value="UniProtKB-SubCell"/>
</dbReference>
<dbReference type="InterPro" id="IPR003511">
    <property type="entry name" value="HORMA_dom"/>
</dbReference>
<dbReference type="SUPFAM" id="SSF56019">
    <property type="entry name" value="The spindle assembly checkpoint protein mad2"/>
    <property type="match status" value="1"/>
</dbReference>
<dbReference type="SUPFAM" id="SSF57903">
    <property type="entry name" value="FYVE/PHD zinc finger"/>
    <property type="match status" value="1"/>
</dbReference>
<dbReference type="InterPro" id="IPR051294">
    <property type="entry name" value="HORMA_MeioticProgression"/>
</dbReference>
<proteinExistence type="predicted"/>
<sequence length="644" mass="72488">MAGKTTGKSSKARTNQAKPAPMHTADAIAQVQGTQVLLQHPTPATTTTISTVQQVDVEQSVQIMQTMLNGCLSSILFQRSIFPPNCYESRYYVNSSSQWTYKDYLGAQQGVIKGDGAGGTILALKKGVSNRVDRFLSLMEMGIFDTLRRGFLRSLHLSIYESHPSDILESWTLTFHYVDVPAGGRVPSSFDLKERQGTTITLNQVKLSLNDFIRKLTGLCMTLPALPEDKKIALEIGYTNNRPQDYFALGFPHPVYDLVRFPSTDDWEKVTSDVAILHTGRHAASLKVSHLSRQNDSITNALPSELKCTEETRKLDDIMVDLAERAQAVSKPRIKSQVSKVVDPSSSVPADNSDQPTGTAPTSPVGLDVRPPSVSDSRRPSVERQERQRIEEMAKIDQVDKERSVTRLPRKEIFQTRTANEHVDQITIRCQCGHTGEEGHMVLCEFCEHYQHLHCYGYHGKDDIRLPNIHVCYQCLLDETDEQLRQLREHAMHRRALWFLQNNASFTSLRSFARSLSYTDRETERLLKKFRTLGLLTSVGSFKRGLGPIELSPSESAQTLMDQMYFDPAFGITHLLEDLALRDDEARRPAGHVESNKRPRQDADEELPPPKRPLPYASGATFIDGKEVNTPKSDKTHQLSLRRM</sequence>
<keyword evidence="9" id="KW-1185">Reference proteome</keyword>
<evidence type="ECO:0000313" key="8">
    <source>
        <dbReference type="EMBL" id="KAJ4371553.1"/>
    </source>
</evidence>
<dbReference type="Proteomes" id="UP001140560">
    <property type="component" value="Unassembled WGS sequence"/>
</dbReference>
<dbReference type="AlphaFoldDB" id="A0A9W8Y967"/>
<keyword evidence="5" id="KW-0469">Meiosis</keyword>
<dbReference type="PANTHER" id="PTHR48225:SF7">
    <property type="entry name" value="MEIOSIS-SPECIFIC PROTEIN HOP1"/>
    <property type="match status" value="1"/>
</dbReference>
<dbReference type="Gene3D" id="3.30.900.10">
    <property type="entry name" value="HORMA domain"/>
    <property type="match status" value="1"/>
</dbReference>
<evidence type="ECO:0000256" key="6">
    <source>
        <dbReference type="SAM" id="MobiDB-lite"/>
    </source>
</evidence>
<dbReference type="PROSITE" id="PS50815">
    <property type="entry name" value="HORMA"/>
    <property type="match status" value="1"/>
</dbReference>
<feature type="domain" description="HORMA" evidence="7">
    <location>
        <begin position="58"/>
        <end position="288"/>
    </location>
</feature>
<dbReference type="OrthoDB" id="1928087at2759"/>
<gene>
    <name evidence="8" type="ORF">N0V83_004772</name>
</gene>
<feature type="compositionally biased region" description="Basic and acidic residues" evidence="6">
    <location>
        <begin position="376"/>
        <end position="389"/>
    </location>
</feature>
<comment type="caution">
    <text evidence="8">The sequence shown here is derived from an EMBL/GenBank/DDBJ whole genome shotgun (WGS) entry which is preliminary data.</text>
</comment>
<organism evidence="8 9">
    <name type="scientific">Neocucurbitaria cava</name>
    <dbReference type="NCBI Taxonomy" id="798079"/>
    <lineage>
        <taxon>Eukaryota</taxon>
        <taxon>Fungi</taxon>
        <taxon>Dikarya</taxon>
        <taxon>Ascomycota</taxon>
        <taxon>Pezizomycotina</taxon>
        <taxon>Dothideomycetes</taxon>
        <taxon>Pleosporomycetidae</taxon>
        <taxon>Pleosporales</taxon>
        <taxon>Pleosporineae</taxon>
        <taxon>Cucurbitariaceae</taxon>
        <taxon>Neocucurbitaria</taxon>
    </lineage>
</organism>
<protein>
    <recommendedName>
        <fullName evidence="7">HORMA domain-containing protein</fullName>
    </recommendedName>
</protein>
<comment type="subcellular location">
    <subcellularLocation>
        <location evidence="2">Chromosome</location>
    </subcellularLocation>
    <subcellularLocation>
        <location evidence="1">Nucleus</location>
    </subcellularLocation>
</comment>
<dbReference type="Gene3D" id="3.30.40.10">
    <property type="entry name" value="Zinc/RING finger domain, C3HC4 (zinc finger)"/>
    <property type="match status" value="1"/>
</dbReference>
<dbReference type="PANTHER" id="PTHR48225">
    <property type="entry name" value="HORMA DOMAIN-CONTAINING PROTEIN 1"/>
    <property type="match status" value="1"/>
</dbReference>
<evidence type="ECO:0000256" key="1">
    <source>
        <dbReference type="ARBA" id="ARBA00004123"/>
    </source>
</evidence>